<dbReference type="SMART" id="SM00869">
    <property type="entry name" value="Autotransporter"/>
    <property type="match status" value="1"/>
</dbReference>
<dbReference type="PROSITE" id="PS51208">
    <property type="entry name" value="AUTOTRANSPORTER"/>
    <property type="match status" value="1"/>
</dbReference>
<keyword evidence="5" id="KW-1185">Reference proteome</keyword>
<dbReference type="GO" id="GO:0019867">
    <property type="term" value="C:outer membrane"/>
    <property type="evidence" value="ECO:0007669"/>
    <property type="project" value="InterPro"/>
</dbReference>
<dbReference type="Pfam" id="PF03797">
    <property type="entry name" value="Autotransporter"/>
    <property type="match status" value="1"/>
</dbReference>
<reference evidence="4 5" key="1">
    <citation type="submission" date="2017-07" db="EMBL/GenBank/DDBJ databases">
        <title>Phylogenetic study on the rhizospheric bacterium Ochrobactrum sp. A44.</title>
        <authorList>
            <person name="Krzyzanowska D.M."/>
            <person name="Ossowicki A."/>
            <person name="Rajewska M."/>
            <person name="Maciag T."/>
            <person name="Kaczynski Z."/>
            <person name="Czerwicka M."/>
            <person name="Jafra S."/>
        </authorList>
    </citation>
    <scope>NUCLEOTIDE SEQUENCE [LARGE SCALE GENOMIC DNA]</scope>
    <source>
        <strain evidence="4 5">CCUG 30717</strain>
    </source>
</reference>
<dbReference type="SUPFAM" id="SSF103515">
    <property type="entry name" value="Autotransporter"/>
    <property type="match status" value="1"/>
</dbReference>
<dbReference type="EMBL" id="NNRM01000045">
    <property type="protein sequence ID" value="OYR22161.1"/>
    <property type="molecule type" value="Genomic_DNA"/>
</dbReference>
<comment type="caution">
    <text evidence="4">The sequence shown here is derived from an EMBL/GenBank/DDBJ whole genome shotgun (WGS) entry which is preliminary data.</text>
</comment>
<protein>
    <submittedName>
        <fullName evidence="4">Outer membrane autotransporter barrel domain protein</fullName>
    </submittedName>
</protein>
<dbReference type="InterPro" id="IPR006315">
    <property type="entry name" value="OM_autotransptr_brl_dom"/>
</dbReference>
<dbReference type="InterPro" id="IPR005546">
    <property type="entry name" value="Autotransporte_beta"/>
</dbReference>
<dbReference type="InterPro" id="IPR051551">
    <property type="entry name" value="Autotransporter_adhesion"/>
</dbReference>
<dbReference type="PANTHER" id="PTHR35037:SF3">
    <property type="entry name" value="C-TERMINAL REGION OF AIDA-LIKE PROTEIN"/>
    <property type="match status" value="1"/>
</dbReference>
<evidence type="ECO:0000256" key="2">
    <source>
        <dbReference type="SAM" id="SignalP"/>
    </source>
</evidence>
<dbReference type="NCBIfam" id="TIGR01414">
    <property type="entry name" value="autotrans_barl"/>
    <property type="match status" value="1"/>
</dbReference>
<dbReference type="InterPro" id="IPR012332">
    <property type="entry name" value="Autotransporter_pectin_lyase_C"/>
</dbReference>
<feature type="domain" description="Autotransporter" evidence="3">
    <location>
        <begin position="807"/>
        <end position="1089"/>
    </location>
</feature>
<dbReference type="Gene3D" id="2.160.20.20">
    <property type="match status" value="1"/>
</dbReference>
<feature type="chain" id="PRO_5013282151" evidence="2">
    <location>
        <begin position="40"/>
        <end position="1089"/>
    </location>
</feature>
<evidence type="ECO:0000313" key="4">
    <source>
        <dbReference type="EMBL" id="OYR22161.1"/>
    </source>
</evidence>
<keyword evidence="1 2" id="KW-0732">Signal</keyword>
<feature type="signal peptide" evidence="2">
    <location>
        <begin position="1"/>
        <end position="39"/>
    </location>
</feature>
<dbReference type="InterPro" id="IPR013425">
    <property type="entry name" value="Autotrns_rpt"/>
</dbReference>
<dbReference type="Pfam" id="PF12951">
    <property type="entry name" value="PATR"/>
    <property type="match status" value="4"/>
</dbReference>
<dbReference type="AlphaFoldDB" id="A0A256G684"/>
<sequence length="1089" mass="110932">MRTKSSNRSATVKCVARRSAFLLCTAAILSGIEPSHSQAEPVPQSVWKGGVNSDWSNPLNWTGGIPDSTIWAFLGDPSRGNLTAIATGTQAFADKVTINQGNELVVEGGSLRVSDIISISTSSLAGDPRGSMIIKAGGHVVTDRLFVADGRNQGSLTVSGGDAVLTVNLSQPNNVDNRFVVGGWGDGVLLLNNGGTINVGGTNPLELGNIFGDREATGVLSIGQGELSGTINAAEIHFNTKTSWIGADFTDAMTIGSKITGTGYLIKNGTGTLTLTGMNTYSGTTTIRGGTLALSGQGRINASSAVVVNGILDVSAAASAQINNLSGTGTVVLGGRSLLISNAASTFSGNISGTGGINISSGTQVLSGQNSFTGGAGISAGARLEIGDGGSTGSIVSNVTNYGTLSFNRADEITYAGIVTGPGSFEQLGTGKLILTGTSSSSGNVQIANGSTLQLGNGGTTGLIGGTNFPGTITNDGTLIYDRSNTLTWRGAYNGTGEIIQAGTGTLLLTGDSSAFAGNTTVKNGTMLVGNSLGAGKLGGNIAVLSGATLGGSGSIGSGAGSAVNISSGGTLAAGNSIGTMNINGNLNLATGGNLGVEIAGDGSTDLVNVTGTATIAGSNLYVTAIDPETSYQNGQTYRVLNADVGVSGEFSNAVSRSAFLNFGLSYNPNSVDLTIALNNGGTDPGTPEPRPLFKRVAGTSNQYATASALDTLVQSGASLELYNDLLMLSADEARGSFDSLSGEVYASTASVLIDQSQFVRGAMNSRLQQAFGARVAAPIEQLPFFPVPKPASSQAIEQAAPRTPAVPQTPYSAWGYAFGAWGVLDGNKNTGDLKSSVGGFASGVDAAVLDTWRIGVLAEYSRSSFRVNDRSSSGNSDNYTLGAYAGSQWSISDNAALNLRSGLAYTWHNISMNRSIAFPGVTDSLSSDYDASTLQIFGELGYQMKVNRSLLEPYANLAFVRFRSDGFGEDGLTAAALSVNSETTNTSFSTLGFRASTDFDIGNVPFTARGDIGWRHAFGDVTPISAASFVGSDDFSVSGSPIAKDFALLEAGFDIPLNDAAKIGISYNGQFGTGAVQNGVNARFSVGF</sequence>
<dbReference type="SUPFAM" id="SSF51126">
    <property type="entry name" value="Pectin lyase-like"/>
    <property type="match status" value="2"/>
</dbReference>
<accession>A0A256G684</accession>
<gene>
    <name evidence="4" type="ORF">CEV34_4502</name>
</gene>
<dbReference type="PANTHER" id="PTHR35037">
    <property type="entry name" value="C-TERMINAL REGION OF AIDA-LIKE PROTEIN"/>
    <property type="match status" value="1"/>
</dbReference>
<name>A0A256G684_9HYPH</name>
<evidence type="ECO:0000259" key="3">
    <source>
        <dbReference type="PROSITE" id="PS51208"/>
    </source>
</evidence>
<evidence type="ECO:0000313" key="5">
    <source>
        <dbReference type="Proteomes" id="UP000216188"/>
    </source>
</evidence>
<dbReference type="Proteomes" id="UP000216188">
    <property type="component" value="Unassembled WGS sequence"/>
</dbReference>
<dbReference type="Gene3D" id="2.40.128.130">
    <property type="entry name" value="Autotransporter beta-domain"/>
    <property type="match status" value="1"/>
</dbReference>
<organism evidence="4 5">
    <name type="scientific">Brucella pseudogrignonensis</name>
    <dbReference type="NCBI Taxonomy" id="419475"/>
    <lineage>
        <taxon>Bacteria</taxon>
        <taxon>Pseudomonadati</taxon>
        <taxon>Pseudomonadota</taxon>
        <taxon>Alphaproteobacteria</taxon>
        <taxon>Hyphomicrobiales</taxon>
        <taxon>Brucellaceae</taxon>
        <taxon>Brucella/Ochrobactrum group</taxon>
        <taxon>Brucella</taxon>
    </lineage>
</organism>
<dbReference type="InterPro" id="IPR036709">
    <property type="entry name" value="Autotransporte_beta_dom_sf"/>
</dbReference>
<dbReference type="InterPro" id="IPR011050">
    <property type="entry name" value="Pectin_lyase_fold/virulence"/>
</dbReference>
<dbReference type="NCBIfam" id="TIGR02601">
    <property type="entry name" value="autotrns_rpt"/>
    <property type="match status" value="2"/>
</dbReference>
<evidence type="ECO:0000256" key="1">
    <source>
        <dbReference type="ARBA" id="ARBA00022729"/>
    </source>
</evidence>
<dbReference type="STRING" id="419475.A8A54_15770"/>
<proteinExistence type="predicted"/>